<dbReference type="RefSeq" id="WP_179920563.1">
    <property type="nucleotide sequence ID" value="NZ_CP058909.1"/>
</dbReference>
<dbReference type="EMBL" id="CP058909">
    <property type="protein sequence ID" value="QLH80741.1"/>
    <property type="molecule type" value="Genomic_DNA"/>
</dbReference>
<feature type="transmembrane region" description="Helical" evidence="1">
    <location>
        <begin position="21"/>
        <end position="45"/>
    </location>
</feature>
<organism evidence="2 3">
    <name type="scientific">Halosimplex pelagicum</name>
    <dbReference type="NCBI Taxonomy" id="869886"/>
    <lineage>
        <taxon>Archaea</taxon>
        <taxon>Methanobacteriati</taxon>
        <taxon>Methanobacteriota</taxon>
        <taxon>Stenosarchaea group</taxon>
        <taxon>Halobacteria</taxon>
        <taxon>Halobacteriales</taxon>
        <taxon>Haloarculaceae</taxon>
        <taxon>Halosimplex</taxon>
    </lineage>
</organism>
<keyword evidence="1" id="KW-1133">Transmembrane helix</keyword>
<dbReference type="GeneID" id="56081608"/>
<dbReference type="AlphaFoldDB" id="A0A7D5P6Z7"/>
<dbReference type="Proteomes" id="UP000509346">
    <property type="component" value="Chromosome"/>
</dbReference>
<evidence type="ECO:0000313" key="2">
    <source>
        <dbReference type="EMBL" id="QLH80741.1"/>
    </source>
</evidence>
<dbReference type="KEGG" id="hpel:HZS54_03425"/>
<keyword evidence="1" id="KW-0812">Transmembrane</keyword>
<keyword evidence="1" id="KW-0472">Membrane</keyword>
<protein>
    <submittedName>
        <fullName evidence="2">Uncharacterized protein</fullName>
    </submittedName>
</protein>
<reference evidence="2 3" key="1">
    <citation type="submission" date="2020-07" db="EMBL/GenBank/DDBJ databases">
        <title>Halosimplex litoreum sp. nov. and Halosimplex rubrum sp. nov., isolated from different salt environments.</title>
        <authorList>
            <person name="Cui H."/>
        </authorList>
    </citation>
    <scope>NUCLEOTIDE SEQUENCE [LARGE SCALE GENOMIC DNA]</scope>
    <source>
        <strain evidence="2 3">R2</strain>
    </source>
</reference>
<dbReference type="OrthoDB" id="238185at2157"/>
<sequence>MIGSVRRFLAAMAEEDARTRAFLLWDASNTVGAVGLLVGAFALLVVTDAPGFQRGVLLAYIAVAVLWLVSIFTIGPVYDRFAPAEE</sequence>
<proteinExistence type="predicted"/>
<gene>
    <name evidence="2" type="ORF">HZS54_03425</name>
</gene>
<evidence type="ECO:0000256" key="1">
    <source>
        <dbReference type="SAM" id="Phobius"/>
    </source>
</evidence>
<keyword evidence="3" id="KW-1185">Reference proteome</keyword>
<evidence type="ECO:0000313" key="3">
    <source>
        <dbReference type="Proteomes" id="UP000509346"/>
    </source>
</evidence>
<feature type="transmembrane region" description="Helical" evidence="1">
    <location>
        <begin position="57"/>
        <end position="78"/>
    </location>
</feature>
<accession>A0A7D5P6Z7</accession>
<name>A0A7D5P6Z7_9EURY</name>